<keyword evidence="1" id="KW-0808">Transferase</keyword>
<dbReference type="SUPFAM" id="SSF69593">
    <property type="entry name" value="Glycerol-3-phosphate (1)-acyltransferase"/>
    <property type="match status" value="1"/>
</dbReference>
<keyword evidence="2 4" id="KW-0012">Acyltransferase</keyword>
<dbReference type="PANTHER" id="PTHR10434">
    <property type="entry name" value="1-ACYL-SN-GLYCEROL-3-PHOSPHATE ACYLTRANSFERASE"/>
    <property type="match status" value="1"/>
</dbReference>
<dbReference type="SMART" id="SM00563">
    <property type="entry name" value="PlsC"/>
    <property type="match status" value="1"/>
</dbReference>
<reference evidence="5" key="1">
    <citation type="journal article" date="2019" name="Int. J. Syst. Evol. Microbiol.">
        <title>The Global Catalogue of Microorganisms (GCM) 10K type strain sequencing project: providing services to taxonomists for standard genome sequencing and annotation.</title>
        <authorList>
            <consortium name="The Broad Institute Genomics Platform"/>
            <consortium name="The Broad Institute Genome Sequencing Center for Infectious Disease"/>
            <person name="Wu L."/>
            <person name="Ma J."/>
        </authorList>
    </citation>
    <scope>NUCLEOTIDE SEQUENCE [LARGE SCALE GENOMIC DNA]</scope>
    <source>
        <strain evidence="5">CGMCC 1.18439</strain>
    </source>
</reference>
<evidence type="ECO:0000256" key="1">
    <source>
        <dbReference type="ARBA" id="ARBA00022679"/>
    </source>
</evidence>
<proteinExistence type="predicted"/>
<evidence type="ECO:0000313" key="4">
    <source>
        <dbReference type="EMBL" id="GHG03982.1"/>
    </source>
</evidence>
<feature type="domain" description="Phospholipid/glycerol acyltransferase" evidence="3">
    <location>
        <begin position="42"/>
        <end position="152"/>
    </location>
</feature>
<keyword evidence="5" id="KW-1185">Reference proteome</keyword>
<gene>
    <name evidence="4" type="ORF">GCM10017783_15700</name>
</gene>
<evidence type="ECO:0000256" key="2">
    <source>
        <dbReference type="ARBA" id="ARBA00023315"/>
    </source>
</evidence>
<comment type="caution">
    <text evidence="4">The sequence shown here is derived from an EMBL/GenBank/DDBJ whole genome shotgun (WGS) entry which is preliminary data.</text>
</comment>
<dbReference type="RefSeq" id="WP_229838998.1">
    <property type="nucleotide sequence ID" value="NZ_BNAL01000018.1"/>
</dbReference>
<evidence type="ECO:0000313" key="5">
    <source>
        <dbReference type="Proteomes" id="UP000632154"/>
    </source>
</evidence>
<sequence length="203" mass="22683">MALRSPTWMNRPHTLTSRLASAALRLAGWQIVLVPPPGPKVVAAAAPHTANADFWPGIFWRWATRSPARWVAKHSLFRPPLGWLLRWWGGVPVDRRRAGGNFVDAVVQIIRESDEIMLTIAPEGTRTRTEYWKTGFYYMALEAEVPIAVTVVDWGRKRFGIVGYVQPTGDIEADFAAIRELLRGVQGHTPENMGPVIPRPAAN</sequence>
<dbReference type="PANTHER" id="PTHR10434:SF9">
    <property type="entry name" value="PHOSPHOLIPID_GLYCEROL ACYLTRANSFERASE DOMAIN-CONTAINING PROTEIN"/>
    <property type="match status" value="1"/>
</dbReference>
<evidence type="ECO:0000259" key="3">
    <source>
        <dbReference type="SMART" id="SM00563"/>
    </source>
</evidence>
<accession>A0ABQ3K9U3</accession>
<dbReference type="Proteomes" id="UP000632154">
    <property type="component" value="Unassembled WGS sequence"/>
</dbReference>
<dbReference type="Pfam" id="PF01553">
    <property type="entry name" value="Acyltransferase"/>
    <property type="match status" value="1"/>
</dbReference>
<name>A0ABQ3K9U3_9DEIO</name>
<protein>
    <submittedName>
        <fullName evidence="4">Glycerol acyltransferase</fullName>
    </submittedName>
</protein>
<dbReference type="InterPro" id="IPR002123">
    <property type="entry name" value="Plipid/glycerol_acylTrfase"/>
</dbReference>
<organism evidence="4 5">
    <name type="scientific">Deinococcus piscis</name>
    <dbReference type="NCBI Taxonomy" id="394230"/>
    <lineage>
        <taxon>Bacteria</taxon>
        <taxon>Thermotogati</taxon>
        <taxon>Deinococcota</taxon>
        <taxon>Deinococci</taxon>
        <taxon>Deinococcales</taxon>
        <taxon>Deinococcaceae</taxon>
        <taxon>Deinococcus</taxon>
    </lineage>
</organism>
<dbReference type="EMBL" id="BNAL01000018">
    <property type="protein sequence ID" value="GHG03982.1"/>
    <property type="molecule type" value="Genomic_DNA"/>
</dbReference>
<dbReference type="GO" id="GO:0016746">
    <property type="term" value="F:acyltransferase activity"/>
    <property type="evidence" value="ECO:0007669"/>
    <property type="project" value="UniProtKB-KW"/>
</dbReference>